<proteinExistence type="predicted"/>
<accession>A0A4R2CVZ4</accession>
<evidence type="ECO:0000313" key="5">
    <source>
        <dbReference type="EMBL" id="TCN43549.1"/>
    </source>
</evidence>
<dbReference type="SUPFAM" id="SSF46894">
    <property type="entry name" value="C-terminal effector domain of the bipartite response regulators"/>
    <property type="match status" value="1"/>
</dbReference>
<evidence type="ECO:0000256" key="1">
    <source>
        <dbReference type="ARBA" id="ARBA00023015"/>
    </source>
</evidence>
<dbReference type="AlphaFoldDB" id="A0A4R2CVZ4"/>
<evidence type="ECO:0000256" key="2">
    <source>
        <dbReference type="ARBA" id="ARBA00023125"/>
    </source>
</evidence>
<feature type="domain" description="HTH luxR-type" evidence="4">
    <location>
        <begin position="206"/>
        <end position="271"/>
    </location>
</feature>
<protein>
    <submittedName>
        <fullName evidence="5">LuxR family transcriptional regulator</fullName>
    </submittedName>
</protein>
<comment type="caution">
    <text evidence="5">The sequence shown here is derived from an EMBL/GenBank/DDBJ whole genome shotgun (WGS) entry which is preliminary data.</text>
</comment>
<reference evidence="5 6" key="1">
    <citation type="submission" date="2019-03" db="EMBL/GenBank/DDBJ databases">
        <title>Genomic Encyclopedia of Type Strains, Phase IV (KMG-IV): sequencing the most valuable type-strain genomes for metagenomic binning, comparative biology and taxonomic classification.</title>
        <authorList>
            <person name="Goeker M."/>
        </authorList>
    </citation>
    <scope>NUCLEOTIDE SEQUENCE [LARGE SCALE GENOMIC DNA]</scope>
    <source>
        <strain evidence="5 6">DSM 18401</strain>
    </source>
</reference>
<dbReference type="Gene3D" id="1.10.10.10">
    <property type="entry name" value="Winged helix-like DNA-binding domain superfamily/Winged helix DNA-binding domain"/>
    <property type="match status" value="1"/>
</dbReference>
<gene>
    <name evidence="5" type="ORF">EV665_110147</name>
</gene>
<dbReference type="InterPro" id="IPR000792">
    <property type="entry name" value="Tscrpt_reg_LuxR_C"/>
</dbReference>
<keyword evidence="2" id="KW-0238">DNA-binding</keyword>
<keyword evidence="6" id="KW-1185">Reference proteome</keyword>
<dbReference type="InterPro" id="IPR036388">
    <property type="entry name" value="WH-like_DNA-bd_sf"/>
</dbReference>
<dbReference type="GO" id="GO:0003677">
    <property type="term" value="F:DNA binding"/>
    <property type="evidence" value="ECO:0007669"/>
    <property type="project" value="UniProtKB-KW"/>
</dbReference>
<keyword evidence="1" id="KW-0805">Transcription regulation</keyword>
<dbReference type="Proteomes" id="UP000295351">
    <property type="component" value="Unassembled WGS sequence"/>
</dbReference>
<dbReference type="RefSeq" id="WP_064334169.1">
    <property type="nucleotide sequence ID" value="NZ_BAABEI010000007.1"/>
</dbReference>
<dbReference type="CDD" id="cd06170">
    <property type="entry name" value="LuxR_C_like"/>
    <property type="match status" value="1"/>
</dbReference>
<evidence type="ECO:0000256" key="3">
    <source>
        <dbReference type="ARBA" id="ARBA00023163"/>
    </source>
</evidence>
<dbReference type="PANTHER" id="PTHR44688">
    <property type="entry name" value="DNA-BINDING TRANSCRIPTIONAL ACTIVATOR DEVR_DOSR"/>
    <property type="match status" value="1"/>
</dbReference>
<sequence>MTETVAASWIAPFAHALDRYDQPDSVSALLAAIGSVARFHVALSVVHRKNGGPSYVFDTFSGPRAKRAVQLFIAGTYLLNPFYNAYLAGLPAGIYLMRDLAPDQYLDSDLYRGLDIRRHEDEELGYRTHGWPEGMEELLIAMDLPGGEMAEISLSRIRSEGGFDEASIARLREAHPMIAAIFRRLWAHLSRSENTPQARPIDHLFSDFGRDLLSPREREVALLILKGHSSESISYHLGISIATVKTHRQKLYAKLNLSTQQELFSTFLRSLNL</sequence>
<dbReference type="GO" id="GO:0006355">
    <property type="term" value="P:regulation of DNA-templated transcription"/>
    <property type="evidence" value="ECO:0007669"/>
    <property type="project" value="InterPro"/>
</dbReference>
<name>A0A4R2CVZ4_SHIGR</name>
<dbReference type="PANTHER" id="PTHR44688:SF16">
    <property type="entry name" value="DNA-BINDING TRANSCRIPTIONAL ACTIVATOR DEVR_DOSR"/>
    <property type="match status" value="1"/>
</dbReference>
<dbReference type="InterPro" id="IPR016032">
    <property type="entry name" value="Sig_transdc_resp-reg_C-effctor"/>
</dbReference>
<keyword evidence="3" id="KW-0804">Transcription</keyword>
<dbReference type="EMBL" id="SLVX01000010">
    <property type="protein sequence ID" value="TCN43549.1"/>
    <property type="molecule type" value="Genomic_DNA"/>
</dbReference>
<evidence type="ECO:0000259" key="4">
    <source>
        <dbReference type="PROSITE" id="PS50043"/>
    </source>
</evidence>
<evidence type="ECO:0000313" key="6">
    <source>
        <dbReference type="Proteomes" id="UP000295351"/>
    </source>
</evidence>
<organism evidence="5 6">
    <name type="scientific">Shinella granuli</name>
    <dbReference type="NCBI Taxonomy" id="323621"/>
    <lineage>
        <taxon>Bacteria</taxon>
        <taxon>Pseudomonadati</taxon>
        <taxon>Pseudomonadota</taxon>
        <taxon>Alphaproteobacteria</taxon>
        <taxon>Hyphomicrobiales</taxon>
        <taxon>Rhizobiaceae</taxon>
        <taxon>Shinella</taxon>
    </lineage>
</organism>
<dbReference type="SMART" id="SM00421">
    <property type="entry name" value="HTH_LUXR"/>
    <property type="match status" value="1"/>
</dbReference>
<dbReference type="Pfam" id="PF00196">
    <property type="entry name" value="GerE"/>
    <property type="match status" value="1"/>
</dbReference>
<dbReference type="PRINTS" id="PR00038">
    <property type="entry name" value="HTHLUXR"/>
</dbReference>
<dbReference type="PROSITE" id="PS50043">
    <property type="entry name" value="HTH_LUXR_2"/>
    <property type="match status" value="1"/>
</dbReference>